<protein>
    <submittedName>
        <fullName evidence="2">Uncharacterized protein</fullName>
    </submittedName>
</protein>
<dbReference type="AlphaFoldDB" id="A0A450ZRU3"/>
<feature type="compositionally biased region" description="Basic and acidic residues" evidence="1">
    <location>
        <begin position="55"/>
        <end position="65"/>
    </location>
</feature>
<feature type="compositionally biased region" description="Polar residues" evidence="1">
    <location>
        <begin position="66"/>
        <end position="76"/>
    </location>
</feature>
<feature type="region of interest" description="Disordered" evidence="1">
    <location>
        <begin position="55"/>
        <end position="76"/>
    </location>
</feature>
<gene>
    <name evidence="2" type="ORF">BECKTUN1418D_GA0071000_10471</name>
</gene>
<dbReference type="EMBL" id="CAADFX010000047">
    <property type="protein sequence ID" value="VFK56428.1"/>
    <property type="molecule type" value="Genomic_DNA"/>
</dbReference>
<organism evidence="2">
    <name type="scientific">Candidatus Kentrum sp. TUN</name>
    <dbReference type="NCBI Taxonomy" id="2126343"/>
    <lineage>
        <taxon>Bacteria</taxon>
        <taxon>Pseudomonadati</taxon>
        <taxon>Pseudomonadota</taxon>
        <taxon>Gammaproteobacteria</taxon>
        <taxon>Candidatus Kentrum</taxon>
    </lineage>
</organism>
<evidence type="ECO:0000256" key="1">
    <source>
        <dbReference type="SAM" id="MobiDB-lite"/>
    </source>
</evidence>
<evidence type="ECO:0000313" key="2">
    <source>
        <dbReference type="EMBL" id="VFK56428.1"/>
    </source>
</evidence>
<reference evidence="2" key="1">
    <citation type="submission" date="2019-02" db="EMBL/GenBank/DDBJ databases">
        <authorList>
            <person name="Gruber-Vodicka R. H."/>
            <person name="Seah K. B. B."/>
        </authorList>
    </citation>
    <scope>NUCLEOTIDE SEQUENCE</scope>
    <source>
        <strain evidence="2">BECK_BY1</strain>
    </source>
</reference>
<proteinExistence type="predicted"/>
<sequence>MIGPLDFGSTATKRGGRSRPDILELLVFERLSVAQPQPKLQNKVVISSEARDPRRLIERNAEDPSRSNGMTGQRIF</sequence>
<accession>A0A450ZRU3</accession>
<name>A0A450ZRU3_9GAMM</name>